<dbReference type="Proteomes" id="UP001428341">
    <property type="component" value="Unassembled WGS sequence"/>
</dbReference>
<feature type="compositionally biased region" description="Polar residues" evidence="1">
    <location>
        <begin position="212"/>
        <end position="221"/>
    </location>
</feature>
<dbReference type="PANTHER" id="PTHR36380:SF1">
    <property type="entry name" value="OS01G0755100 PROTEIN"/>
    <property type="match status" value="1"/>
</dbReference>
<evidence type="ECO:0000313" key="3">
    <source>
        <dbReference type="Proteomes" id="UP001428341"/>
    </source>
</evidence>
<feature type="region of interest" description="Disordered" evidence="1">
    <location>
        <begin position="469"/>
        <end position="493"/>
    </location>
</feature>
<protein>
    <submittedName>
        <fullName evidence="2">Uncharacterized protein</fullName>
    </submittedName>
</protein>
<proteinExistence type="predicted"/>
<feature type="region of interest" description="Disordered" evidence="1">
    <location>
        <begin position="280"/>
        <end position="326"/>
    </location>
</feature>
<evidence type="ECO:0000313" key="2">
    <source>
        <dbReference type="EMBL" id="KAK9223899.1"/>
    </source>
</evidence>
<dbReference type="PANTHER" id="PTHR36380">
    <property type="entry name" value="BNAA03G58330D PROTEIN"/>
    <property type="match status" value="1"/>
</dbReference>
<reference evidence="2 3" key="1">
    <citation type="submission" date="2024-05" db="EMBL/GenBank/DDBJ databases">
        <title>Haplotype-resolved chromosome-level genome assembly of Huyou (Citrus changshanensis).</title>
        <authorList>
            <person name="Miao C."/>
            <person name="Chen W."/>
            <person name="Wu Y."/>
            <person name="Wang L."/>
            <person name="Zhao S."/>
            <person name="Grierson D."/>
            <person name="Xu C."/>
            <person name="Chen K."/>
        </authorList>
    </citation>
    <scope>NUCLEOTIDE SEQUENCE [LARGE SCALE GENOMIC DNA]</scope>
    <source>
        <strain evidence="2">01-14</strain>
        <tissue evidence="2">Leaf</tissue>
    </source>
</reference>
<evidence type="ECO:0000256" key="1">
    <source>
        <dbReference type="SAM" id="MobiDB-lite"/>
    </source>
</evidence>
<feature type="region of interest" description="Disordered" evidence="1">
    <location>
        <begin position="180"/>
        <end position="222"/>
    </location>
</feature>
<dbReference type="EMBL" id="JBCGBO010000002">
    <property type="protein sequence ID" value="KAK9223899.1"/>
    <property type="molecule type" value="Genomic_DNA"/>
</dbReference>
<comment type="caution">
    <text evidence="2">The sequence shown here is derived from an EMBL/GenBank/DDBJ whole genome shotgun (WGS) entry which is preliminary data.</text>
</comment>
<gene>
    <name evidence="2" type="ORF">WN944_012348</name>
</gene>
<sequence length="869" mass="95526">MAESGEGTSISVNSKEKKSILGALFVALSIDVIHVTKSHLPFKTDKEIGKDFLSSWKSMSVTEDDAMDFSFDTVSNGKKKFNFDKLDMDFNLDGDFDKLSSFKVDMPELDFSCSSKKTAKSKERTEENSSSGNCEGKKDLFSFSFDFNDEDFTNDAQIGSKLVGNMMSLNKELTDAEHFSLRSEKNVNSPRNIRDGFNSDDEQNGSKLFGESSPQDKQVTQGKPAILIKKNAGREDFYASDAQIATALVDNSESLTTELSEGEPVLLRSENKVKNLSDSLEGIESDGAQSESKLAAEAKLQDEQVAQGEPVTPGSEKDTGEDFNSNEAKISKKLVGIKSEELRKNKPVSLESEMDAENDDNISREGIDADFVQNGCQVVGNSRPPEKEATTGELVTIKRTKSSGLYVHLVGKHHVGISFCDPMEIYSSFRVILSSSTEKTNKSTVVASGDPKFVVSSMQAICDLKNDSVQGTKTSKRPHDLSTTIEKTSKSTADASKNPKFVVSSMQAIRNVKNGSIEGTVTGKQTPDISVSAEKISKSSAEASGNPKLMVSSMQAIRNLKNDSIEGIKIGERTPDISADGIKTGKRTADLSSLKTLRFDASIALCVLQGLSLKIFVKNCSLGLHLSQHRTMGRNKEVPNPSVLRQSNSFRNLEQNSKLLSNMTSNIPLPVGGTDKQKPLTTVSLKRKKTEESNAELMSLKSLKRLSESPKESRYFKESSGRVIEGKVCNHENEDTKNVLNDDSTSGLDSREINMGELEITVGMENDRNVESAEAYTKELENICNMLKKKHEEAKELLVRAIVSNNNLLILNHPMFEEKISFKTIASSILCLWNLFCMQMILDILDNRKHSDNIFSSLLQFLPGIGECP</sequence>
<dbReference type="InterPro" id="IPR038777">
    <property type="entry name" value="At4g18490-like"/>
</dbReference>
<name>A0AAP0MXE3_9ROSI</name>
<keyword evidence="3" id="KW-1185">Reference proteome</keyword>
<feature type="compositionally biased region" description="Polar residues" evidence="1">
    <location>
        <begin position="481"/>
        <end position="493"/>
    </location>
</feature>
<dbReference type="AlphaFoldDB" id="A0AAP0MXE3"/>
<accession>A0AAP0MXE3</accession>
<organism evidence="2 3">
    <name type="scientific">Citrus x changshan-huyou</name>
    <dbReference type="NCBI Taxonomy" id="2935761"/>
    <lineage>
        <taxon>Eukaryota</taxon>
        <taxon>Viridiplantae</taxon>
        <taxon>Streptophyta</taxon>
        <taxon>Embryophyta</taxon>
        <taxon>Tracheophyta</taxon>
        <taxon>Spermatophyta</taxon>
        <taxon>Magnoliopsida</taxon>
        <taxon>eudicotyledons</taxon>
        <taxon>Gunneridae</taxon>
        <taxon>Pentapetalae</taxon>
        <taxon>rosids</taxon>
        <taxon>malvids</taxon>
        <taxon>Sapindales</taxon>
        <taxon>Rutaceae</taxon>
        <taxon>Aurantioideae</taxon>
        <taxon>Citrus</taxon>
    </lineage>
</organism>